<evidence type="ECO:0000313" key="4">
    <source>
        <dbReference type="Proteomes" id="UP000198932"/>
    </source>
</evidence>
<keyword evidence="4" id="KW-1185">Reference proteome</keyword>
<evidence type="ECO:0000256" key="1">
    <source>
        <dbReference type="SAM" id="MobiDB-lite"/>
    </source>
</evidence>
<evidence type="ECO:0000313" key="3">
    <source>
        <dbReference type="EMBL" id="SFR56965.1"/>
    </source>
</evidence>
<reference evidence="4" key="1">
    <citation type="submission" date="2016-10" db="EMBL/GenBank/DDBJ databases">
        <authorList>
            <person name="Varghese N."/>
            <person name="Submissions S."/>
        </authorList>
    </citation>
    <scope>NUCLEOTIDE SEQUENCE [LARGE SCALE GENOMIC DNA]</scope>
    <source>
        <strain evidence="4">RD 26</strain>
    </source>
</reference>
<dbReference type="InterPro" id="IPR002937">
    <property type="entry name" value="Amino_oxidase"/>
</dbReference>
<dbReference type="PANTHER" id="PTHR16128">
    <property type="entry name" value="FAD/NAD(P)-BINDING OXIDOREDUCTASE FAMILY PROTEIN"/>
    <property type="match status" value="1"/>
</dbReference>
<dbReference type="Pfam" id="PF13450">
    <property type="entry name" value="NAD_binding_8"/>
    <property type="match status" value="1"/>
</dbReference>
<dbReference type="Gene3D" id="3.50.50.60">
    <property type="entry name" value="FAD/NAD(P)-binding domain"/>
    <property type="match status" value="1"/>
</dbReference>
<sequence length="360" mass="38668">MTHVGIVGAGAGAAAAAFVIDSTVPDADVTVLEKSGGLCGRAATRRHDDLTYDYGANYLKSDDDRVVELITETLDDEGLVDVTDPVYTFEADGAVSPGRDADDHKWSYRRGLTQIAKRLFGRTDATVHRRTRVETVRRVDGAGGAGGGADEANGDDRWELDDADGETHGPFDALLLNPPAPQTAELLRTAEWDDPLRETLVEAVGSVEYGSVWTAVLHYPFSLDVPYYALVNTDKEHAVGWISREECKAGHVPDGETLLVVQANGAWSAAHYDDDPARNVDALAAHAADIIGDDRLADPAWTDHQGWRYALPEGGVDRGPVDSARDVGLYLLGDWVAGEGRLHAAIANGLDAGERVAYRI</sequence>
<dbReference type="PANTHER" id="PTHR16128:SF5">
    <property type="entry name" value="FAD_NAD(P)-BINDING OXIDOREDUCTASE FAMILY PROTEIN"/>
    <property type="match status" value="1"/>
</dbReference>
<proteinExistence type="predicted"/>
<dbReference type="Gene3D" id="3.90.660.10">
    <property type="match status" value="1"/>
</dbReference>
<accession>A0A1I6HRA1</accession>
<dbReference type="OrthoDB" id="203052at2157"/>
<dbReference type="SUPFAM" id="SSF51905">
    <property type="entry name" value="FAD/NAD(P)-binding domain"/>
    <property type="match status" value="1"/>
</dbReference>
<dbReference type="AlphaFoldDB" id="A0A1I6HRA1"/>
<dbReference type="RefSeq" id="WP_092923682.1">
    <property type="nucleotide sequence ID" value="NZ_FOYN01000004.1"/>
</dbReference>
<feature type="region of interest" description="Disordered" evidence="1">
    <location>
        <begin position="139"/>
        <end position="163"/>
    </location>
</feature>
<feature type="domain" description="Amine oxidase" evidence="2">
    <location>
        <begin position="109"/>
        <end position="356"/>
    </location>
</feature>
<gene>
    <name evidence="3" type="ORF">SAMN04487937_2837</name>
</gene>
<organism evidence="3 4">
    <name type="scientific">Halorubrum sodomense</name>
    <dbReference type="NCBI Taxonomy" id="35743"/>
    <lineage>
        <taxon>Archaea</taxon>
        <taxon>Methanobacteriati</taxon>
        <taxon>Methanobacteriota</taxon>
        <taxon>Stenosarchaea group</taxon>
        <taxon>Halobacteria</taxon>
        <taxon>Halobacteriales</taxon>
        <taxon>Haloferacaceae</taxon>
        <taxon>Halorubrum</taxon>
    </lineage>
</organism>
<dbReference type="GO" id="GO:0016491">
    <property type="term" value="F:oxidoreductase activity"/>
    <property type="evidence" value="ECO:0007669"/>
    <property type="project" value="InterPro"/>
</dbReference>
<dbReference type="Pfam" id="PF01593">
    <property type="entry name" value="Amino_oxidase"/>
    <property type="match status" value="1"/>
</dbReference>
<dbReference type="Proteomes" id="UP000198932">
    <property type="component" value="Unassembled WGS sequence"/>
</dbReference>
<dbReference type="STRING" id="35743.SAMN04487937_2837"/>
<protein>
    <recommendedName>
        <fullName evidence="2">Amine oxidase domain-containing protein</fullName>
    </recommendedName>
</protein>
<dbReference type="EMBL" id="FOYN01000004">
    <property type="protein sequence ID" value="SFR56965.1"/>
    <property type="molecule type" value="Genomic_DNA"/>
</dbReference>
<dbReference type="InterPro" id="IPR036188">
    <property type="entry name" value="FAD/NAD-bd_sf"/>
</dbReference>
<name>A0A1I6HRA1_HALSD</name>
<evidence type="ECO:0000259" key="2">
    <source>
        <dbReference type="Pfam" id="PF01593"/>
    </source>
</evidence>